<dbReference type="Pfam" id="PF00069">
    <property type="entry name" value="Pkinase"/>
    <property type="match status" value="1"/>
</dbReference>
<protein>
    <recommendedName>
        <fullName evidence="7">Protein kinase domain-containing protein</fullName>
    </recommendedName>
</protein>
<dbReference type="Gene3D" id="1.10.510.10">
    <property type="entry name" value="Transferase(Phosphotransferase) domain 1"/>
    <property type="match status" value="1"/>
</dbReference>
<keyword evidence="4" id="KW-0547">Nucleotide-binding</keyword>
<sequence>MPSSSWLTSKWPINSITHKPRTLFDCIADVPLPESHTTSLTKQFLEAFTHYQALGLAHGDIKPKNLLFDEANILKLSDFDSAEWFGEGRTMRDVVSTPYYVAPEVIMGRDYDEKVDIWSCGVILYTMLSGIPPFYGDSTVEIFEVVLMANLRIPSTIFRSASVQAKDLLRKMICRDPSRCIFAHHALRHPWILSTAHLS</sequence>
<keyword evidence="3" id="KW-0808">Transferase</keyword>
<dbReference type="AlphaFoldDB" id="A0AAQ3NW32"/>
<accession>A0AAQ3NW32</accession>
<organism evidence="8 9">
    <name type="scientific">Vigna mungo</name>
    <name type="common">Black gram</name>
    <name type="synonym">Phaseolus mungo</name>
    <dbReference type="NCBI Taxonomy" id="3915"/>
    <lineage>
        <taxon>Eukaryota</taxon>
        <taxon>Viridiplantae</taxon>
        <taxon>Streptophyta</taxon>
        <taxon>Embryophyta</taxon>
        <taxon>Tracheophyta</taxon>
        <taxon>Spermatophyta</taxon>
        <taxon>Magnoliopsida</taxon>
        <taxon>eudicotyledons</taxon>
        <taxon>Gunneridae</taxon>
        <taxon>Pentapetalae</taxon>
        <taxon>rosids</taxon>
        <taxon>fabids</taxon>
        <taxon>Fabales</taxon>
        <taxon>Fabaceae</taxon>
        <taxon>Papilionoideae</taxon>
        <taxon>50 kb inversion clade</taxon>
        <taxon>NPAAA clade</taxon>
        <taxon>indigoferoid/millettioid clade</taxon>
        <taxon>Phaseoleae</taxon>
        <taxon>Vigna</taxon>
    </lineage>
</organism>
<dbReference type="Proteomes" id="UP001374535">
    <property type="component" value="Chromosome 3"/>
</dbReference>
<evidence type="ECO:0000313" key="8">
    <source>
        <dbReference type="EMBL" id="WVZ16420.1"/>
    </source>
</evidence>
<evidence type="ECO:0000256" key="2">
    <source>
        <dbReference type="ARBA" id="ARBA00022527"/>
    </source>
</evidence>
<dbReference type="PROSITE" id="PS00108">
    <property type="entry name" value="PROTEIN_KINASE_ST"/>
    <property type="match status" value="1"/>
</dbReference>
<evidence type="ECO:0000256" key="1">
    <source>
        <dbReference type="ARBA" id="ARBA00005354"/>
    </source>
</evidence>
<dbReference type="GO" id="GO:0004674">
    <property type="term" value="F:protein serine/threonine kinase activity"/>
    <property type="evidence" value="ECO:0007669"/>
    <property type="project" value="UniProtKB-KW"/>
</dbReference>
<dbReference type="GO" id="GO:0005524">
    <property type="term" value="F:ATP binding"/>
    <property type="evidence" value="ECO:0007669"/>
    <property type="project" value="UniProtKB-KW"/>
</dbReference>
<dbReference type="EMBL" id="CP144698">
    <property type="protein sequence ID" value="WVZ16420.1"/>
    <property type="molecule type" value="Genomic_DNA"/>
</dbReference>
<dbReference type="SMART" id="SM00220">
    <property type="entry name" value="S_TKc"/>
    <property type="match status" value="1"/>
</dbReference>
<reference evidence="8 9" key="1">
    <citation type="journal article" date="2023" name="Life. Sci Alliance">
        <title>Evolutionary insights into 3D genome organization and epigenetic landscape of Vigna mungo.</title>
        <authorList>
            <person name="Junaid A."/>
            <person name="Singh B."/>
            <person name="Bhatia S."/>
        </authorList>
    </citation>
    <scope>NUCLEOTIDE SEQUENCE [LARGE SCALE GENOMIC DNA]</scope>
    <source>
        <strain evidence="8">Urdbean</strain>
    </source>
</reference>
<dbReference type="PROSITE" id="PS50011">
    <property type="entry name" value="PROTEIN_KINASE_DOM"/>
    <property type="match status" value="1"/>
</dbReference>
<keyword evidence="5" id="KW-0418">Kinase</keyword>
<evidence type="ECO:0000256" key="3">
    <source>
        <dbReference type="ARBA" id="ARBA00022679"/>
    </source>
</evidence>
<keyword evidence="2" id="KW-0723">Serine/threonine-protein kinase</keyword>
<evidence type="ECO:0000313" key="9">
    <source>
        <dbReference type="Proteomes" id="UP001374535"/>
    </source>
</evidence>
<proteinExistence type="inferred from homology"/>
<evidence type="ECO:0000259" key="7">
    <source>
        <dbReference type="PROSITE" id="PS50011"/>
    </source>
</evidence>
<dbReference type="SUPFAM" id="SSF56112">
    <property type="entry name" value="Protein kinase-like (PK-like)"/>
    <property type="match status" value="1"/>
</dbReference>
<gene>
    <name evidence="8" type="ORF">V8G54_009402</name>
</gene>
<keyword evidence="6" id="KW-0067">ATP-binding</keyword>
<dbReference type="InterPro" id="IPR011009">
    <property type="entry name" value="Kinase-like_dom_sf"/>
</dbReference>
<name>A0AAQ3NW32_VIGMU</name>
<evidence type="ECO:0000256" key="4">
    <source>
        <dbReference type="ARBA" id="ARBA00022741"/>
    </source>
</evidence>
<comment type="similarity">
    <text evidence="1">Belongs to the protein kinase superfamily. CAMK Ser/Thr protein kinase family. CaMK subfamily.</text>
</comment>
<keyword evidence="9" id="KW-1185">Reference proteome</keyword>
<dbReference type="InterPro" id="IPR050205">
    <property type="entry name" value="CDPK_Ser/Thr_kinases"/>
</dbReference>
<feature type="domain" description="Protein kinase" evidence="7">
    <location>
        <begin position="1"/>
        <end position="192"/>
    </location>
</feature>
<dbReference type="InterPro" id="IPR008271">
    <property type="entry name" value="Ser/Thr_kinase_AS"/>
</dbReference>
<evidence type="ECO:0000256" key="5">
    <source>
        <dbReference type="ARBA" id="ARBA00022777"/>
    </source>
</evidence>
<dbReference type="InterPro" id="IPR000719">
    <property type="entry name" value="Prot_kinase_dom"/>
</dbReference>
<dbReference type="PANTHER" id="PTHR24349">
    <property type="entry name" value="SERINE/THREONINE-PROTEIN KINASE"/>
    <property type="match status" value="1"/>
</dbReference>
<evidence type="ECO:0000256" key="6">
    <source>
        <dbReference type="ARBA" id="ARBA00022840"/>
    </source>
</evidence>